<sequence>MLQGWNPPITECSCVRGLPRHGGLHTAESRAKARWPERSRQMTNDGETCDVRTQQWSNTLLQREKITSGSMRNSLLWLKAHKAKLLL</sequence>
<keyword evidence="3" id="KW-1185">Reference proteome</keyword>
<reference evidence="2 3" key="1">
    <citation type="submission" date="2019-03" db="EMBL/GenBank/DDBJ databases">
        <title>First draft genome of Liparis tanakae, snailfish: a comprehensive survey of snailfish specific genes.</title>
        <authorList>
            <person name="Kim W."/>
            <person name="Song I."/>
            <person name="Jeong J.-H."/>
            <person name="Kim D."/>
            <person name="Kim S."/>
            <person name="Ryu S."/>
            <person name="Song J.Y."/>
            <person name="Lee S.K."/>
        </authorList>
    </citation>
    <scope>NUCLEOTIDE SEQUENCE [LARGE SCALE GENOMIC DNA]</scope>
    <source>
        <tissue evidence="2">Muscle</tissue>
    </source>
</reference>
<dbReference type="EMBL" id="SRLO01000949">
    <property type="protein sequence ID" value="TNN43706.1"/>
    <property type="molecule type" value="Genomic_DNA"/>
</dbReference>
<dbReference type="AlphaFoldDB" id="A0A4Z2FR34"/>
<protein>
    <submittedName>
        <fullName evidence="2">Uncharacterized protein</fullName>
    </submittedName>
</protein>
<dbReference type="Proteomes" id="UP000314294">
    <property type="component" value="Unassembled WGS sequence"/>
</dbReference>
<gene>
    <name evidence="2" type="ORF">EYF80_046090</name>
</gene>
<evidence type="ECO:0000256" key="1">
    <source>
        <dbReference type="SAM" id="MobiDB-lite"/>
    </source>
</evidence>
<name>A0A4Z2FR34_9TELE</name>
<organism evidence="2 3">
    <name type="scientific">Liparis tanakae</name>
    <name type="common">Tanaka's snailfish</name>
    <dbReference type="NCBI Taxonomy" id="230148"/>
    <lineage>
        <taxon>Eukaryota</taxon>
        <taxon>Metazoa</taxon>
        <taxon>Chordata</taxon>
        <taxon>Craniata</taxon>
        <taxon>Vertebrata</taxon>
        <taxon>Euteleostomi</taxon>
        <taxon>Actinopterygii</taxon>
        <taxon>Neopterygii</taxon>
        <taxon>Teleostei</taxon>
        <taxon>Neoteleostei</taxon>
        <taxon>Acanthomorphata</taxon>
        <taxon>Eupercaria</taxon>
        <taxon>Perciformes</taxon>
        <taxon>Cottioidei</taxon>
        <taxon>Cottales</taxon>
        <taxon>Liparidae</taxon>
        <taxon>Liparis</taxon>
    </lineage>
</organism>
<feature type="compositionally biased region" description="Basic and acidic residues" evidence="1">
    <location>
        <begin position="27"/>
        <end position="40"/>
    </location>
</feature>
<comment type="caution">
    <text evidence="2">The sequence shown here is derived from an EMBL/GenBank/DDBJ whole genome shotgun (WGS) entry which is preliminary data.</text>
</comment>
<feature type="region of interest" description="Disordered" evidence="1">
    <location>
        <begin position="22"/>
        <end position="46"/>
    </location>
</feature>
<evidence type="ECO:0000313" key="2">
    <source>
        <dbReference type="EMBL" id="TNN43706.1"/>
    </source>
</evidence>
<evidence type="ECO:0000313" key="3">
    <source>
        <dbReference type="Proteomes" id="UP000314294"/>
    </source>
</evidence>
<proteinExistence type="predicted"/>
<accession>A0A4Z2FR34</accession>